<dbReference type="Pfam" id="PF00465">
    <property type="entry name" value="Fe-ADH"/>
    <property type="match status" value="1"/>
</dbReference>
<dbReference type="SUPFAM" id="SSF56796">
    <property type="entry name" value="Dehydroquinate synthase-like"/>
    <property type="match status" value="1"/>
</dbReference>
<dbReference type="EMBL" id="JATAAI010000016">
    <property type="protein sequence ID" value="KAK1740273.1"/>
    <property type="molecule type" value="Genomic_DNA"/>
</dbReference>
<evidence type="ECO:0000259" key="3">
    <source>
        <dbReference type="Pfam" id="PF00465"/>
    </source>
</evidence>
<organism evidence="5 6">
    <name type="scientific">Skeletonema marinoi</name>
    <dbReference type="NCBI Taxonomy" id="267567"/>
    <lineage>
        <taxon>Eukaryota</taxon>
        <taxon>Sar</taxon>
        <taxon>Stramenopiles</taxon>
        <taxon>Ochrophyta</taxon>
        <taxon>Bacillariophyta</taxon>
        <taxon>Coscinodiscophyceae</taxon>
        <taxon>Thalassiosirophycidae</taxon>
        <taxon>Thalassiosirales</taxon>
        <taxon>Skeletonemataceae</taxon>
        <taxon>Skeletonema</taxon>
        <taxon>Skeletonema marinoi-dohrnii complex</taxon>
    </lineage>
</organism>
<dbReference type="GO" id="GO:0018506">
    <property type="term" value="F:maleylacetate reductase activity"/>
    <property type="evidence" value="ECO:0007669"/>
    <property type="project" value="UniProtKB-EC"/>
</dbReference>
<reference evidence="5" key="1">
    <citation type="submission" date="2023-06" db="EMBL/GenBank/DDBJ databases">
        <title>Survivors Of The Sea: Transcriptome response of Skeletonema marinoi to long-term dormancy.</title>
        <authorList>
            <person name="Pinder M.I.M."/>
            <person name="Kourtchenko O."/>
            <person name="Robertson E.K."/>
            <person name="Larsson T."/>
            <person name="Maumus F."/>
            <person name="Osuna-Cruz C.M."/>
            <person name="Vancaester E."/>
            <person name="Stenow R."/>
            <person name="Vandepoele K."/>
            <person name="Ploug H."/>
            <person name="Bruchert V."/>
            <person name="Godhe A."/>
            <person name="Topel M."/>
        </authorList>
    </citation>
    <scope>NUCLEOTIDE SEQUENCE</scope>
    <source>
        <strain evidence="5">R05AC</strain>
    </source>
</reference>
<feature type="domain" description="Fe-containing alcohol dehydrogenase-like C-terminal" evidence="4">
    <location>
        <begin position="287"/>
        <end position="455"/>
    </location>
</feature>
<dbReference type="Gene3D" id="3.40.50.1970">
    <property type="match status" value="1"/>
</dbReference>
<evidence type="ECO:0000259" key="4">
    <source>
        <dbReference type="Pfam" id="PF25137"/>
    </source>
</evidence>
<keyword evidence="6" id="KW-1185">Reference proteome</keyword>
<dbReference type="GO" id="GO:0004022">
    <property type="term" value="F:alcohol dehydrogenase (NAD+) activity"/>
    <property type="evidence" value="ECO:0007669"/>
    <property type="project" value="TreeGrafter"/>
</dbReference>
<dbReference type="GO" id="GO:0046872">
    <property type="term" value="F:metal ion binding"/>
    <property type="evidence" value="ECO:0007669"/>
    <property type="project" value="InterPro"/>
</dbReference>
<evidence type="ECO:0000313" key="5">
    <source>
        <dbReference type="EMBL" id="KAK1740273.1"/>
    </source>
</evidence>
<feature type="domain" description="Alcohol dehydrogenase iron-type/glycerol dehydrogenase GldA" evidence="3">
    <location>
        <begin position="112"/>
        <end position="267"/>
    </location>
</feature>
<protein>
    <submittedName>
        <fullName evidence="5">Maleylacetate reductase</fullName>
        <ecNumber evidence="5">1.3.1.32</ecNumber>
    </submittedName>
</protein>
<dbReference type="PANTHER" id="PTHR11496:SF83">
    <property type="entry name" value="HYDROXYACID-OXOACID TRANSHYDROGENASE, MITOCHONDRIAL"/>
    <property type="match status" value="1"/>
</dbReference>
<dbReference type="GO" id="GO:0005739">
    <property type="term" value="C:mitochondrion"/>
    <property type="evidence" value="ECO:0007669"/>
    <property type="project" value="TreeGrafter"/>
</dbReference>
<evidence type="ECO:0000256" key="1">
    <source>
        <dbReference type="ARBA" id="ARBA00023002"/>
    </source>
</evidence>
<dbReference type="Proteomes" id="UP001224775">
    <property type="component" value="Unassembled WGS sequence"/>
</dbReference>
<gene>
    <name evidence="5" type="ORF">QTG54_009223</name>
</gene>
<keyword evidence="2" id="KW-0472">Membrane</keyword>
<dbReference type="InterPro" id="IPR001670">
    <property type="entry name" value="ADH_Fe/GldA"/>
</dbReference>
<dbReference type="Gene3D" id="1.20.1090.10">
    <property type="entry name" value="Dehydroquinate synthase-like - alpha domain"/>
    <property type="match status" value="1"/>
</dbReference>
<sequence length="479" mass="52006">MQSNQRTHHHTSSSTRWLLQRTNTAVTVLVMVLLSSLSTLLLLPPLLFFSATSDGFLTNNNYNKRMTTTMSRPPRRLTIDKRLAAEGEALPVPPGMDGVHVGVPFDSTALYEMEQLNVSNVYVMANKSSKPMVEHFVKTLKEMGFLAAPINCDVSMGGAEDGLLTACNEAAEVKADCVLTIGGGAVQDAGKLVRLWLSAADGEKATVKGIQAAQNRDPMPPLPPQICCPNSFAMAELTHVAGLVTKDNVKSGAAHPSMMPTVVIFDTDLSRGLPDWVKFGTALRGVEHAIGAICHPKATSDIRTRALQGLVLVNKGLKGMVENQDSEAAQVNCYLGGWMAIRALNTGCYPSIAHLIQNHYSARFNVHQGSCSGILSARILEYHRQKSLLYQITIARALDTGNDGDQPLPHAATFVSDLVATLPGVAKDHADANVDEEMLREFAEYMYNQHGEKLNRLSPKPFCSAEDFLEMLTRPIATL</sequence>
<keyword evidence="2" id="KW-0812">Transmembrane</keyword>
<keyword evidence="1 5" id="KW-0560">Oxidoreductase</keyword>
<feature type="transmembrane region" description="Helical" evidence="2">
    <location>
        <begin position="26"/>
        <end position="49"/>
    </location>
</feature>
<dbReference type="AlphaFoldDB" id="A0AAD8Y5Y4"/>
<dbReference type="Pfam" id="PF25137">
    <property type="entry name" value="ADH_Fe_C"/>
    <property type="match status" value="1"/>
</dbReference>
<dbReference type="EC" id="1.3.1.32" evidence="5"/>
<proteinExistence type="predicted"/>
<dbReference type="InterPro" id="IPR056798">
    <property type="entry name" value="ADH_Fe_C"/>
</dbReference>
<dbReference type="InterPro" id="IPR039697">
    <property type="entry name" value="Alcohol_dehydrogenase_Fe"/>
</dbReference>
<keyword evidence="2" id="KW-1133">Transmembrane helix</keyword>
<dbReference type="PANTHER" id="PTHR11496">
    <property type="entry name" value="ALCOHOL DEHYDROGENASE"/>
    <property type="match status" value="1"/>
</dbReference>
<evidence type="ECO:0000256" key="2">
    <source>
        <dbReference type="SAM" id="Phobius"/>
    </source>
</evidence>
<accession>A0AAD8Y5Y4</accession>
<evidence type="ECO:0000313" key="6">
    <source>
        <dbReference type="Proteomes" id="UP001224775"/>
    </source>
</evidence>
<name>A0AAD8Y5Y4_9STRA</name>
<comment type="caution">
    <text evidence="5">The sequence shown here is derived from an EMBL/GenBank/DDBJ whole genome shotgun (WGS) entry which is preliminary data.</text>
</comment>